<dbReference type="AlphaFoldDB" id="A0A7C8ZRU2"/>
<reference evidence="2" key="2">
    <citation type="submission" date="2020-07" db="EMBL/GenBank/DDBJ databases">
        <authorList>
            <person name="Vera ALvarez R."/>
            <person name="Arias-Moreno D.M."/>
            <person name="Jimenez-Jacinto V."/>
            <person name="Jimenez-Bremont J.F."/>
            <person name="Swaminathan K."/>
            <person name="Moose S.P."/>
            <person name="Guerrero-Gonzalez M.L."/>
            <person name="Marino-Ramirez L."/>
            <person name="Landsman D."/>
            <person name="Rodriguez-Kessler M."/>
            <person name="Delgado-Sanchez P."/>
        </authorList>
    </citation>
    <scope>NUCLEOTIDE SEQUENCE</scope>
    <source>
        <tissue evidence="2">Cladode</tissue>
    </source>
</reference>
<evidence type="ECO:0000313" key="2">
    <source>
        <dbReference type="EMBL" id="MBA4649854.1"/>
    </source>
</evidence>
<evidence type="ECO:0000256" key="1">
    <source>
        <dbReference type="SAM" id="MobiDB-lite"/>
    </source>
</evidence>
<dbReference type="EMBL" id="GISG01162276">
    <property type="protein sequence ID" value="MBA4649854.1"/>
    <property type="molecule type" value="Transcribed_RNA"/>
</dbReference>
<reference evidence="2" key="1">
    <citation type="journal article" date="2013" name="J. Plant Res.">
        <title>Effect of fungi and light on seed germination of three Opuntia species from semiarid lands of central Mexico.</title>
        <authorList>
            <person name="Delgado-Sanchez P."/>
            <person name="Jimenez-Bremont J.F."/>
            <person name="Guerrero-Gonzalez Mde L."/>
            <person name="Flores J."/>
        </authorList>
    </citation>
    <scope>NUCLEOTIDE SEQUENCE</scope>
    <source>
        <tissue evidence="2">Cladode</tissue>
    </source>
</reference>
<name>A0A7C8ZRU2_OPUST</name>
<accession>A0A7C8ZRU2</accession>
<organism evidence="2">
    <name type="scientific">Opuntia streptacantha</name>
    <name type="common">Prickly pear cactus</name>
    <name type="synonym">Opuntia cardona</name>
    <dbReference type="NCBI Taxonomy" id="393608"/>
    <lineage>
        <taxon>Eukaryota</taxon>
        <taxon>Viridiplantae</taxon>
        <taxon>Streptophyta</taxon>
        <taxon>Embryophyta</taxon>
        <taxon>Tracheophyta</taxon>
        <taxon>Spermatophyta</taxon>
        <taxon>Magnoliopsida</taxon>
        <taxon>eudicotyledons</taxon>
        <taxon>Gunneridae</taxon>
        <taxon>Pentapetalae</taxon>
        <taxon>Caryophyllales</taxon>
        <taxon>Cactineae</taxon>
        <taxon>Cactaceae</taxon>
        <taxon>Opuntioideae</taxon>
        <taxon>Opuntia</taxon>
    </lineage>
</organism>
<sequence>MQHDLVGDDIYKKHRTYNSLFSYSNDTQVHLVFLETYVLWHQHLTGQLRMVNVDKTLLHPVQQVTMGLLHIQNLPQQQVEHQEITDLEVQSMNSSLAWEQLQVKEAQDHKSQEHKNQVQEEAL</sequence>
<feature type="compositionally biased region" description="Basic and acidic residues" evidence="1">
    <location>
        <begin position="105"/>
        <end position="123"/>
    </location>
</feature>
<protein>
    <submittedName>
        <fullName evidence="2">Uncharacterized protein</fullName>
    </submittedName>
</protein>
<proteinExistence type="predicted"/>
<feature type="region of interest" description="Disordered" evidence="1">
    <location>
        <begin position="103"/>
        <end position="123"/>
    </location>
</feature>